<organism evidence="2 3">
    <name type="scientific">Laccaria amethystina LaAM-08-1</name>
    <dbReference type="NCBI Taxonomy" id="1095629"/>
    <lineage>
        <taxon>Eukaryota</taxon>
        <taxon>Fungi</taxon>
        <taxon>Dikarya</taxon>
        <taxon>Basidiomycota</taxon>
        <taxon>Agaricomycotina</taxon>
        <taxon>Agaricomycetes</taxon>
        <taxon>Agaricomycetidae</taxon>
        <taxon>Agaricales</taxon>
        <taxon>Agaricineae</taxon>
        <taxon>Hydnangiaceae</taxon>
        <taxon>Laccaria</taxon>
    </lineage>
</organism>
<sequence>MDYCGSTKKIYKNPGNLAGDKYYLYRKFLIATGNFSLILVVSKWTSLFIATYVSIDRKAERARPQGISIRRRSRKLNVEDPIMIGFSRRRVTKSVPVFSFQPASGHGIHQASTVIKERTNCNVHSCKCQCTRRACHASVLGANS</sequence>
<reference evidence="2 3" key="1">
    <citation type="submission" date="2014-04" db="EMBL/GenBank/DDBJ databases">
        <authorList>
            <consortium name="DOE Joint Genome Institute"/>
            <person name="Kuo A."/>
            <person name="Kohler A."/>
            <person name="Nagy L.G."/>
            <person name="Floudas D."/>
            <person name="Copeland A."/>
            <person name="Barry K.W."/>
            <person name="Cichocki N."/>
            <person name="Veneault-Fourrey C."/>
            <person name="LaButti K."/>
            <person name="Lindquist E.A."/>
            <person name="Lipzen A."/>
            <person name="Lundell T."/>
            <person name="Morin E."/>
            <person name="Murat C."/>
            <person name="Sun H."/>
            <person name="Tunlid A."/>
            <person name="Henrissat B."/>
            <person name="Grigoriev I.V."/>
            <person name="Hibbett D.S."/>
            <person name="Martin F."/>
            <person name="Nordberg H.P."/>
            <person name="Cantor M.N."/>
            <person name="Hua S.X."/>
        </authorList>
    </citation>
    <scope>NUCLEOTIDE SEQUENCE [LARGE SCALE GENOMIC DNA]</scope>
    <source>
        <strain evidence="2 3">LaAM-08-1</strain>
    </source>
</reference>
<keyword evidence="3" id="KW-1185">Reference proteome</keyword>
<feature type="transmembrane region" description="Helical" evidence="1">
    <location>
        <begin position="28"/>
        <end position="53"/>
    </location>
</feature>
<keyword evidence="1" id="KW-1133">Transmembrane helix</keyword>
<evidence type="ECO:0000256" key="1">
    <source>
        <dbReference type="SAM" id="Phobius"/>
    </source>
</evidence>
<name>A0A0C9YNR0_9AGAR</name>
<gene>
    <name evidence="2" type="ORF">K443DRAFT_392310</name>
</gene>
<protein>
    <submittedName>
        <fullName evidence="2">Uncharacterized protein</fullName>
    </submittedName>
</protein>
<dbReference type="AlphaFoldDB" id="A0A0C9YNR0"/>
<keyword evidence="1" id="KW-0472">Membrane</keyword>
<reference evidence="3" key="2">
    <citation type="submission" date="2015-01" db="EMBL/GenBank/DDBJ databases">
        <title>Evolutionary Origins and Diversification of the Mycorrhizal Mutualists.</title>
        <authorList>
            <consortium name="DOE Joint Genome Institute"/>
            <consortium name="Mycorrhizal Genomics Consortium"/>
            <person name="Kohler A."/>
            <person name="Kuo A."/>
            <person name="Nagy L.G."/>
            <person name="Floudas D."/>
            <person name="Copeland A."/>
            <person name="Barry K.W."/>
            <person name="Cichocki N."/>
            <person name="Veneault-Fourrey C."/>
            <person name="LaButti K."/>
            <person name="Lindquist E.A."/>
            <person name="Lipzen A."/>
            <person name="Lundell T."/>
            <person name="Morin E."/>
            <person name="Murat C."/>
            <person name="Riley R."/>
            <person name="Ohm R."/>
            <person name="Sun H."/>
            <person name="Tunlid A."/>
            <person name="Henrissat B."/>
            <person name="Grigoriev I.V."/>
            <person name="Hibbett D.S."/>
            <person name="Martin F."/>
        </authorList>
    </citation>
    <scope>NUCLEOTIDE SEQUENCE [LARGE SCALE GENOMIC DNA]</scope>
    <source>
        <strain evidence="3">LaAM-08-1</strain>
    </source>
</reference>
<proteinExistence type="predicted"/>
<keyword evidence="1" id="KW-0812">Transmembrane</keyword>
<accession>A0A0C9YNR0</accession>
<evidence type="ECO:0000313" key="2">
    <source>
        <dbReference type="EMBL" id="KIK09643.1"/>
    </source>
</evidence>
<dbReference type="EMBL" id="KN838538">
    <property type="protein sequence ID" value="KIK09643.1"/>
    <property type="molecule type" value="Genomic_DNA"/>
</dbReference>
<dbReference type="HOGENOM" id="CLU_1796780_0_0_1"/>
<dbReference type="Proteomes" id="UP000054477">
    <property type="component" value="Unassembled WGS sequence"/>
</dbReference>
<evidence type="ECO:0000313" key="3">
    <source>
        <dbReference type="Proteomes" id="UP000054477"/>
    </source>
</evidence>